<proteinExistence type="inferred from homology"/>
<accession>A0A7E4UTX0</accession>
<dbReference type="PANTHER" id="PTHR10504">
    <property type="entry name" value="BACTERICIDAL PERMEABILITY-INCREASING BPI PROTEIN-RELATED"/>
    <property type="match status" value="1"/>
</dbReference>
<feature type="signal peptide" evidence="4">
    <location>
        <begin position="1"/>
        <end position="43"/>
    </location>
</feature>
<feature type="chain" id="PRO_5028903331" evidence="4">
    <location>
        <begin position="44"/>
        <end position="867"/>
    </location>
</feature>
<dbReference type="WBParaSite" id="Pan_g12825.t1">
    <property type="protein sequence ID" value="Pan_g12825.t1"/>
    <property type="gene ID" value="Pan_g12825"/>
</dbReference>
<evidence type="ECO:0000259" key="6">
    <source>
        <dbReference type="SMART" id="SM00329"/>
    </source>
</evidence>
<dbReference type="SMART" id="SM00328">
    <property type="entry name" value="BPI1"/>
    <property type="match status" value="1"/>
</dbReference>
<sequence>MILLIIMCALNVSFRFAQQKPHRPNMRILLISAVLFIASVVQGQQPPQQHVVTPSRPVQRGYLTNQRGPVPAGPVGGYQGGAGGPVGAVGGPVGAGFTPALDYNPLLAGGVRGYPGIRARINQRGFQYFSSLIAPVLDQEIKRARIPPISQCIPQVNGCIQVYNLYVSRYRCPQRVVVYPAPPNRLIIAVQNVDVGVTGNLGGQINILVPIQLFGIVQVNAHQVSITVELVVTRGPTGAPYIQVAGCTASVGYLDAYIENGGLIGDIANSQFRGQISQQVRSMLPEKLCAQIPQIVNSKINGQAGSIPQTIALTQMLQLAGGALGLGGGASGSQCAPQCKAAQKTQKQAEPIPAPAPTPVPTPPAPEEKPPLDPPPPPTYSASGSNAAVSNSKPASVSSPYATRHVRVVASGSTNLVNGPKIISNSPRLINSAGTHTRAKRAPTAQLPPRALAPKQAPVKTPRARAHGGGISYPGPQAVASYGAPQAGPLYPQVSRGGVAFPPPGAPNPCGGCANSGASDTLSQVQELTKYLDISKLNDIYLTVQLLQTYATSNDYTIDLNGEFSQGGLGGTPFGAFPMNFPYPVGGKMAEVLISDYTINSLFYTLHRKGFLSARLGPDTPKIGGLLKTTCSDDEDDELEDHGVEEEEEDARRRRARSHVMSAIRRFKRQDDDEDEEDGGLADLGICFGDILPAAREKYPNKNIVINVKTYRAPSVILSARNGGTAILDLIADADIYTEDNDRIGTIRVEATFEVQVRASANAISGHGEITNLKLTNPDQSLGLTQEALDNLGNLGKELVAKAANDVLEKGIPLSVPSGGSGLPLNFIAPEFHILEHAIHLEADFTISPSFLQTLGGGGGGGGVCRR</sequence>
<keyword evidence="7" id="KW-1185">Reference proteome</keyword>
<dbReference type="GO" id="GO:0008289">
    <property type="term" value="F:lipid binding"/>
    <property type="evidence" value="ECO:0007669"/>
    <property type="project" value="InterPro"/>
</dbReference>
<dbReference type="InterPro" id="IPR017942">
    <property type="entry name" value="Lipid-bd_serum_glycop_N"/>
</dbReference>
<evidence type="ECO:0000256" key="3">
    <source>
        <dbReference type="SAM" id="MobiDB-lite"/>
    </source>
</evidence>
<feature type="domain" description="Lipid-binding serum glycoprotein N-terminal" evidence="5">
    <location>
        <begin position="120"/>
        <end position="348"/>
    </location>
</feature>
<dbReference type="SUPFAM" id="SSF55394">
    <property type="entry name" value="Bactericidal permeability-increasing protein, BPI"/>
    <property type="match status" value="2"/>
</dbReference>
<dbReference type="InterPro" id="IPR017943">
    <property type="entry name" value="Bactericidal_perm-incr_a/b_dom"/>
</dbReference>
<dbReference type="Proteomes" id="UP000492821">
    <property type="component" value="Unassembled WGS sequence"/>
</dbReference>
<evidence type="ECO:0000313" key="8">
    <source>
        <dbReference type="WBParaSite" id="Pan_g12825.t1"/>
    </source>
</evidence>
<feature type="domain" description="Lipid-binding serum glycoprotein C-terminal" evidence="6">
    <location>
        <begin position="584"/>
        <end position="843"/>
    </location>
</feature>
<dbReference type="Gene3D" id="3.15.20.10">
    <property type="entry name" value="Bactericidal permeability-increasing protein, domain 2"/>
    <property type="match status" value="1"/>
</dbReference>
<name>A0A7E4UTX0_PANRE</name>
<dbReference type="AlphaFoldDB" id="A0A7E4UTX0"/>
<dbReference type="GO" id="GO:0005615">
    <property type="term" value="C:extracellular space"/>
    <property type="evidence" value="ECO:0007669"/>
    <property type="project" value="TreeGrafter"/>
</dbReference>
<feature type="region of interest" description="Disordered" evidence="3">
    <location>
        <begin position="341"/>
        <end position="399"/>
    </location>
</feature>
<evidence type="ECO:0000256" key="2">
    <source>
        <dbReference type="ARBA" id="ARBA00023157"/>
    </source>
</evidence>
<feature type="region of interest" description="Disordered" evidence="3">
    <location>
        <begin position="438"/>
        <end position="466"/>
    </location>
</feature>
<feature type="compositionally biased region" description="Low complexity" evidence="3">
    <location>
        <begin position="341"/>
        <end position="351"/>
    </location>
</feature>
<comment type="similarity">
    <text evidence="1">Belongs to the BPI/LBP/Plunc superfamily. BPI/LBP family.</text>
</comment>
<keyword evidence="2" id="KW-1015">Disulfide bond</keyword>
<organism evidence="7 8">
    <name type="scientific">Panagrellus redivivus</name>
    <name type="common">Microworm</name>
    <dbReference type="NCBI Taxonomy" id="6233"/>
    <lineage>
        <taxon>Eukaryota</taxon>
        <taxon>Metazoa</taxon>
        <taxon>Ecdysozoa</taxon>
        <taxon>Nematoda</taxon>
        <taxon>Chromadorea</taxon>
        <taxon>Rhabditida</taxon>
        <taxon>Tylenchina</taxon>
        <taxon>Panagrolaimomorpha</taxon>
        <taxon>Panagrolaimoidea</taxon>
        <taxon>Panagrolaimidae</taxon>
        <taxon>Panagrellus</taxon>
    </lineage>
</organism>
<feature type="region of interest" description="Disordered" evidence="3">
    <location>
        <begin position="631"/>
        <end position="652"/>
    </location>
</feature>
<evidence type="ECO:0000313" key="7">
    <source>
        <dbReference type="Proteomes" id="UP000492821"/>
    </source>
</evidence>
<dbReference type="PANTHER" id="PTHR10504:SF144">
    <property type="entry name" value="BPI1 DOMAIN-CONTAINING PROTEIN"/>
    <property type="match status" value="1"/>
</dbReference>
<reference evidence="7" key="1">
    <citation type="journal article" date="2013" name="Genetics">
        <title>The draft genome and transcriptome of Panagrellus redivivus are shaped by the harsh demands of a free-living lifestyle.</title>
        <authorList>
            <person name="Srinivasan J."/>
            <person name="Dillman A.R."/>
            <person name="Macchietto M.G."/>
            <person name="Heikkinen L."/>
            <person name="Lakso M."/>
            <person name="Fracchia K.M."/>
            <person name="Antoshechkin I."/>
            <person name="Mortazavi A."/>
            <person name="Wong G."/>
            <person name="Sternberg P.W."/>
        </authorList>
    </citation>
    <scope>NUCLEOTIDE SEQUENCE [LARGE SCALE GENOMIC DNA]</scope>
    <source>
        <strain evidence="7">MT8872</strain>
    </source>
</reference>
<dbReference type="Pfam" id="PF02886">
    <property type="entry name" value="LBP_BPI_CETP_C"/>
    <property type="match status" value="1"/>
</dbReference>
<evidence type="ECO:0000259" key="5">
    <source>
        <dbReference type="SMART" id="SM00328"/>
    </source>
</evidence>
<reference evidence="8" key="2">
    <citation type="submission" date="2020-10" db="UniProtKB">
        <authorList>
            <consortium name="WormBaseParasite"/>
        </authorList>
    </citation>
    <scope>IDENTIFICATION</scope>
</reference>
<evidence type="ECO:0000256" key="1">
    <source>
        <dbReference type="ARBA" id="ARBA00007292"/>
    </source>
</evidence>
<protein>
    <submittedName>
        <fullName evidence="8">BPI1 domain-containing protein</fullName>
    </submittedName>
</protein>
<feature type="compositionally biased region" description="Low complexity" evidence="3">
    <location>
        <begin position="381"/>
        <end position="392"/>
    </location>
</feature>
<keyword evidence="4" id="KW-0732">Signal</keyword>
<dbReference type="InterPro" id="IPR032942">
    <property type="entry name" value="BPI/LBP/Plunc"/>
</dbReference>
<dbReference type="Pfam" id="PF01273">
    <property type="entry name" value="LBP_BPI_CETP"/>
    <property type="match status" value="1"/>
</dbReference>
<evidence type="ECO:0000256" key="4">
    <source>
        <dbReference type="SAM" id="SignalP"/>
    </source>
</evidence>
<dbReference type="SMART" id="SM00329">
    <property type="entry name" value="BPI2"/>
    <property type="match status" value="1"/>
</dbReference>
<feature type="compositionally biased region" description="Pro residues" evidence="3">
    <location>
        <begin position="352"/>
        <end position="365"/>
    </location>
</feature>
<dbReference type="Gene3D" id="3.15.10.10">
    <property type="entry name" value="Bactericidal permeability-increasing protein, domain 1"/>
    <property type="match status" value="1"/>
</dbReference>
<feature type="compositionally biased region" description="Acidic residues" evidence="3">
    <location>
        <begin position="632"/>
        <end position="649"/>
    </location>
</feature>
<dbReference type="InterPro" id="IPR001124">
    <property type="entry name" value="Lipid-bd_serum_glycop_C"/>
</dbReference>